<reference evidence="4 5" key="1">
    <citation type="journal article" date="2021" name="Comput. Struct. Biotechnol. J.">
        <title>De novo genome assembly of the potent medicinal plant Rehmannia glutinosa using nanopore technology.</title>
        <authorList>
            <person name="Ma L."/>
            <person name="Dong C."/>
            <person name="Song C."/>
            <person name="Wang X."/>
            <person name="Zheng X."/>
            <person name="Niu Y."/>
            <person name="Chen S."/>
            <person name="Feng W."/>
        </authorList>
    </citation>
    <scope>NUCLEOTIDE SEQUENCE [LARGE SCALE GENOMIC DNA]</scope>
    <source>
        <strain evidence="4">DH-2019</strain>
    </source>
</reference>
<name>A0ABR0W057_REHGL</name>
<dbReference type="Pfam" id="PF04195">
    <property type="entry name" value="Transposase_28"/>
    <property type="match status" value="1"/>
</dbReference>
<evidence type="ECO:0000256" key="1">
    <source>
        <dbReference type="SAM" id="Coils"/>
    </source>
</evidence>
<proteinExistence type="predicted"/>
<feature type="region of interest" description="Disordered" evidence="2">
    <location>
        <begin position="245"/>
        <end position="311"/>
    </location>
</feature>
<evidence type="ECO:0000256" key="2">
    <source>
        <dbReference type="SAM" id="MobiDB-lite"/>
    </source>
</evidence>
<accession>A0ABR0W057</accession>
<dbReference type="PANTHER" id="PTHR31099">
    <property type="entry name" value="OS06G0165300 PROTEIN"/>
    <property type="match status" value="1"/>
</dbReference>
<evidence type="ECO:0000313" key="5">
    <source>
        <dbReference type="Proteomes" id="UP001318860"/>
    </source>
</evidence>
<feature type="domain" description="Transposase (putative) gypsy type" evidence="3">
    <location>
        <begin position="56"/>
        <end position="121"/>
    </location>
</feature>
<sequence length="547" mass="60986">MASSSNNPARPNIYSTLSQESLNNLRINAGIPDSYELRLPGPTDVPYSPPSGFACFFVEQLEAGLRFPVPDLICRISRSFGISLTQLVPNSIRLLVSLSMILQHSQEVPTPQLWRTFYQAKTSSTPGFFYFTSRGLAKFIDGTPSSNKYWKKRFFYISSPEPWPFATRWIDDLPHQGRGVKPTPTTLDLVRRLNSDPYHAQLLVESRSLLYYFRLSPKAVDLHGDLEQSMQERLARAADARKSLGQPIHPEGEGHIPLTSTPREQSPRRQASRSPSPPAADLVRQRKRSHAASSSGAFHPLRPRLNLADLPTGEGDSPLNIMVPELNATWVENLVTPVHQRALGNADIQMILTMGSIVRDARVGLTDATELRRANEILQHRFDQVQSRSTTLDTELQKASSEIQALKAQLTNSEDKVKALEMELTTARGDVIRAREEGRSAGYEAGQAEWQQEKEKYLASDEYLDQVADAALPYLEQGMIIMAKRAQAKGLTLEVPDLKEAIKELPDASEPAANPSGGARPSRPRLLRGLRSQVQFLNYSSLSRNTK</sequence>
<keyword evidence="1" id="KW-0175">Coiled coil</keyword>
<evidence type="ECO:0000313" key="4">
    <source>
        <dbReference type="EMBL" id="KAK6139694.1"/>
    </source>
</evidence>
<keyword evidence="5" id="KW-1185">Reference proteome</keyword>
<dbReference type="InterPro" id="IPR007321">
    <property type="entry name" value="Transposase_28"/>
</dbReference>
<feature type="region of interest" description="Disordered" evidence="2">
    <location>
        <begin position="504"/>
        <end position="525"/>
    </location>
</feature>
<dbReference type="EMBL" id="JABTTQ020000369">
    <property type="protein sequence ID" value="KAK6139694.1"/>
    <property type="molecule type" value="Genomic_DNA"/>
</dbReference>
<dbReference type="PANTHER" id="PTHR31099:SF28">
    <property type="entry name" value="F5J5.12"/>
    <property type="match status" value="1"/>
</dbReference>
<protein>
    <recommendedName>
        <fullName evidence="3">Transposase (putative) gypsy type domain-containing protein</fullName>
    </recommendedName>
</protein>
<comment type="caution">
    <text evidence="4">The sequence shown here is derived from an EMBL/GenBank/DDBJ whole genome shotgun (WGS) entry which is preliminary data.</text>
</comment>
<feature type="coiled-coil region" evidence="1">
    <location>
        <begin position="368"/>
        <end position="437"/>
    </location>
</feature>
<organism evidence="4 5">
    <name type="scientific">Rehmannia glutinosa</name>
    <name type="common">Chinese foxglove</name>
    <dbReference type="NCBI Taxonomy" id="99300"/>
    <lineage>
        <taxon>Eukaryota</taxon>
        <taxon>Viridiplantae</taxon>
        <taxon>Streptophyta</taxon>
        <taxon>Embryophyta</taxon>
        <taxon>Tracheophyta</taxon>
        <taxon>Spermatophyta</taxon>
        <taxon>Magnoliopsida</taxon>
        <taxon>eudicotyledons</taxon>
        <taxon>Gunneridae</taxon>
        <taxon>Pentapetalae</taxon>
        <taxon>asterids</taxon>
        <taxon>lamiids</taxon>
        <taxon>Lamiales</taxon>
        <taxon>Orobanchaceae</taxon>
        <taxon>Rehmannieae</taxon>
        <taxon>Rehmannia</taxon>
    </lineage>
</organism>
<gene>
    <name evidence="4" type="ORF">DH2020_026562</name>
</gene>
<evidence type="ECO:0000259" key="3">
    <source>
        <dbReference type="Pfam" id="PF04195"/>
    </source>
</evidence>
<dbReference type="Proteomes" id="UP001318860">
    <property type="component" value="Unassembled WGS sequence"/>
</dbReference>